<dbReference type="Proteomes" id="UP000789396">
    <property type="component" value="Unassembled WGS sequence"/>
</dbReference>
<organism evidence="1 2">
    <name type="scientific">Racocetra fulgida</name>
    <dbReference type="NCBI Taxonomy" id="60492"/>
    <lineage>
        <taxon>Eukaryota</taxon>
        <taxon>Fungi</taxon>
        <taxon>Fungi incertae sedis</taxon>
        <taxon>Mucoromycota</taxon>
        <taxon>Glomeromycotina</taxon>
        <taxon>Glomeromycetes</taxon>
        <taxon>Diversisporales</taxon>
        <taxon>Gigasporaceae</taxon>
        <taxon>Racocetra</taxon>
    </lineage>
</organism>
<feature type="non-terminal residue" evidence="1">
    <location>
        <position position="1"/>
    </location>
</feature>
<dbReference type="InterPro" id="IPR032675">
    <property type="entry name" value="LRR_dom_sf"/>
</dbReference>
<dbReference type="Gene3D" id="3.80.10.10">
    <property type="entry name" value="Ribonuclease Inhibitor"/>
    <property type="match status" value="1"/>
</dbReference>
<protein>
    <submittedName>
        <fullName evidence="1">19965_t:CDS:1</fullName>
    </submittedName>
</protein>
<dbReference type="AlphaFoldDB" id="A0A9N9KA34"/>
<dbReference type="EMBL" id="CAJVPZ010090190">
    <property type="protein sequence ID" value="CAG8814678.1"/>
    <property type="molecule type" value="Genomic_DNA"/>
</dbReference>
<proteinExistence type="predicted"/>
<dbReference type="SUPFAM" id="SSF52058">
    <property type="entry name" value="L domain-like"/>
    <property type="match status" value="1"/>
</dbReference>
<reference evidence="1" key="1">
    <citation type="submission" date="2021-06" db="EMBL/GenBank/DDBJ databases">
        <authorList>
            <person name="Kallberg Y."/>
            <person name="Tangrot J."/>
            <person name="Rosling A."/>
        </authorList>
    </citation>
    <scope>NUCLEOTIDE SEQUENCE</scope>
    <source>
        <strain evidence="1">IN212</strain>
    </source>
</reference>
<evidence type="ECO:0000313" key="1">
    <source>
        <dbReference type="EMBL" id="CAG8814678.1"/>
    </source>
</evidence>
<name>A0A9N9KA34_9GLOM</name>
<gene>
    <name evidence="1" type="ORF">RFULGI_LOCUS19125</name>
</gene>
<sequence>LNPEKIKEINLKNNKLLARDLTCFSNFVNLEKISVDGSFYGSLEPLKNLTKLKFITIAGTNIDRGLEYLPIGVKSTGLIRTGFCPPSLHPSYENLGCKKIFKQLEKYTELTVKYLSSYQFDGNEGLIASYSEDRALDAWRIEN</sequence>
<keyword evidence="2" id="KW-1185">Reference proteome</keyword>
<evidence type="ECO:0000313" key="2">
    <source>
        <dbReference type="Proteomes" id="UP000789396"/>
    </source>
</evidence>
<accession>A0A9N9KA34</accession>
<feature type="non-terminal residue" evidence="1">
    <location>
        <position position="143"/>
    </location>
</feature>
<dbReference type="OrthoDB" id="2449606at2759"/>
<comment type="caution">
    <text evidence="1">The sequence shown here is derived from an EMBL/GenBank/DDBJ whole genome shotgun (WGS) entry which is preliminary data.</text>
</comment>